<evidence type="ECO:0000256" key="1">
    <source>
        <dbReference type="ARBA" id="ARBA00005254"/>
    </source>
</evidence>
<gene>
    <name evidence="3" type="ORF">PNOK_0296400</name>
</gene>
<protein>
    <submittedName>
        <fullName evidence="3">Crotonase</fullName>
    </submittedName>
</protein>
<dbReference type="OrthoDB" id="1696280at2759"/>
<name>A0A286UL44_9AGAM</name>
<dbReference type="Gene3D" id="3.90.226.10">
    <property type="entry name" value="2-enoyl-CoA Hydratase, Chain A, domain 1"/>
    <property type="match status" value="1"/>
</dbReference>
<dbReference type="EMBL" id="NBII01000003">
    <property type="protein sequence ID" value="PAV20337.1"/>
    <property type="molecule type" value="Genomic_DNA"/>
</dbReference>
<dbReference type="PROSITE" id="PS00166">
    <property type="entry name" value="ENOYL_COA_HYDRATASE"/>
    <property type="match status" value="1"/>
</dbReference>
<dbReference type="InParanoid" id="A0A286UL44"/>
<dbReference type="PANTHER" id="PTHR11941">
    <property type="entry name" value="ENOYL-COA HYDRATASE-RELATED"/>
    <property type="match status" value="1"/>
</dbReference>
<comment type="caution">
    <text evidence="3">The sequence shown here is derived from an EMBL/GenBank/DDBJ whole genome shotgun (WGS) entry which is preliminary data.</text>
</comment>
<dbReference type="SUPFAM" id="SSF52096">
    <property type="entry name" value="ClpP/crotonase"/>
    <property type="match status" value="1"/>
</dbReference>
<dbReference type="AlphaFoldDB" id="A0A286UL44"/>
<organism evidence="3 4">
    <name type="scientific">Pyrrhoderma noxium</name>
    <dbReference type="NCBI Taxonomy" id="2282107"/>
    <lineage>
        <taxon>Eukaryota</taxon>
        <taxon>Fungi</taxon>
        <taxon>Dikarya</taxon>
        <taxon>Basidiomycota</taxon>
        <taxon>Agaricomycotina</taxon>
        <taxon>Agaricomycetes</taxon>
        <taxon>Hymenochaetales</taxon>
        <taxon>Hymenochaetaceae</taxon>
        <taxon>Pyrrhoderma</taxon>
    </lineage>
</organism>
<sequence length="277" mass="30775">MQFPKDKPLLTLTKEPQSCIWIIEMHNGEDNRLTHEFINLALKPAFDAVEREWREVWRNAQAAAQSKTKLEQAVDGRGAVILTGKLSQDKFFSNGLDFAKAIKDPGFFPHVYNPLVSRILSFPIPVIAAINGHCFAGGLILALACDYRVMTDGKERRAWCCMNEVHFGAPWPLSLAAIARAKVSNAQTLRKLSLEGHRFTPQEALKEGVIDVVAEGSSSQAVLDAARKLATQRAENAKGGVWGLIKKTIYLPTLKEIEKDYRTIQAVHEDASARARL</sequence>
<dbReference type="PANTHER" id="PTHR11941:SF75">
    <property type="entry name" value="ENOYL-COA HYDRATASE_ISOMERASE FAMILY PROTEIN"/>
    <property type="match status" value="1"/>
</dbReference>
<reference evidence="3 4" key="1">
    <citation type="journal article" date="2017" name="Mol. Ecol.">
        <title>Comparative and population genomic landscape of Phellinus noxius: A hypervariable fungus causing root rot in trees.</title>
        <authorList>
            <person name="Chung C.L."/>
            <person name="Lee T.J."/>
            <person name="Akiba M."/>
            <person name="Lee H.H."/>
            <person name="Kuo T.H."/>
            <person name="Liu D."/>
            <person name="Ke H.M."/>
            <person name="Yokoi T."/>
            <person name="Roa M.B."/>
            <person name="Lu M.J."/>
            <person name="Chang Y.Y."/>
            <person name="Ann P.J."/>
            <person name="Tsai J.N."/>
            <person name="Chen C.Y."/>
            <person name="Tzean S.S."/>
            <person name="Ota Y."/>
            <person name="Hattori T."/>
            <person name="Sahashi N."/>
            <person name="Liou R.F."/>
            <person name="Kikuchi T."/>
            <person name="Tsai I.J."/>
        </authorList>
    </citation>
    <scope>NUCLEOTIDE SEQUENCE [LARGE SCALE GENOMIC DNA]</scope>
    <source>
        <strain evidence="3 4">FFPRI411160</strain>
    </source>
</reference>
<accession>A0A286UL44</accession>
<dbReference type="CDD" id="cd06558">
    <property type="entry name" value="crotonase-like"/>
    <property type="match status" value="1"/>
</dbReference>
<evidence type="ECO:0000313" key="4">
    <source>
        <dbReference type="Proteomes" id="UP000217199"/>
    </source>
</evidence>
<keyword evidence="4" id="KW-1185">Reference proteome</keyword>
<dbReference type="InterPro" id="IPR018376">
    <property type="entry name" value="Enoyl-CoA_hyd/isom_CS"/>
</dbReference>
<dbReference type="GO" id="GO:0004165">
    <property type="term" value="F:delta(3)-delta(2)-enoyl-CoA isomerase activity"/>
    <property type="evidence" value="ECO:0007669"/>
    <property type="project" value="TreeGrafter"/>
</dbReference>
<dbReference type="Proteomes" id="UP000217199">
    <property type="component" value="Unassembled WGS sequence"/>
</dbReference>
<dbReference type="STRING" id="2282107.A0A286UL44"/>
<comment type="similarity">
    <text evidence="1 2">Belongs to the enoyl-CoA hydratase/isomerase family.</text>
</comment>
<proteinExistence type="inferred from homology"/>
<dbReference type="GO" id="GO:0005777">
    <property type="term" value="C:peroxisome"/>
    <property type="evidence" value="ECO:0007669"/>
    <property type="project" value="TreeGrafter"/>
</dbReference>
<dbReference type="InterPro" id="IPR001753">
    <property type="entry name" value="Enoyl-CoA_hydra/iso"/>
</dbReference>
<evidence type="ECO:0000313" key="3">
    <source>
        <dbReference type="EMBL" id="PAV20337.1"/>
    </source>
</evidence>
<dbReference type="InterPro" id="IPR029045">
    <property type="entry name" value="ClpP/crotonase-like_dom_sf"/>
</dbReference>
<dbReference type="Pfam" id="PF00378">
    <property type="entry name" value="ECH_1"/>
    <property type="match status" value="1"/>
</dbReference>
<evidence type="ECO:0000256" key="2">
    <source>
        <dbReference type="RuleBase" id="RU003707"/>
    </source>
</evidence>
<dbReference type="GO" id="GO:0006635">
    <property type="term" value="P:fatty acid beta-oxidation"/>
    <property type="evidence" value="ECO:0007669"/>
    <property type="project" value="TreeGrafter"/>
</dbReference>